<comment type="caution">
    <text evidence="3">The sequence shown here is derived from an EMBL/GenBank/DDBJ whole genome shotgun (WGS) entry which is preliminary data.</text>
</comment>
<dbReference type="InterPro" id="IPR011055">
    <property type="entry name" value="Dup_hybrid_motif"/>
</dbReference>
<dbReference type="Pfam" id="PF01476">
    <property type="entry name" value="LysM"/>
    <property type="match status" value="1"/>
</dbReference>
<evidence type="ECO:0000313" key="3">
    <source>
        <dbReference type="EMBL" id="RRD90717.1"/>
    </source>
</evidence>
<dbReference type="SUPFAM" id="SSF51261">
    <property type="entry name" value="Duplicated hybrid motif"/>
    <property type="match status" value="1"/>
</dbReference>
<dbReference type="STRING" id="1121352.GCA_000620925_00936"/>
<proteinExistence type="predicted"/>
<dbReference type="RefSeq" id="WP_124794286.1">
    <property type="nucleotide sequence ID" value="NZ_RQYC01000004.1"/>
</dbReference>
<dbReference type="InterPro" id="IPR036779">
    <property type="entry name" value="LysM_dom_sf"/>
</dbReference>
<dbReference type="GO" id="GO:0004222">
    <property type="term" value="F:metalloendopeptidase activity"/>
    <property type="evidence" value="ECO:0007669"/>
    <property type="project" value="TreeGrafter"/>
</dbReference>
<organism evidence="3 4">
    <name type="scientific">Conchiformibius steedae</name>
    <dbReference type="NCBI Taxonomy" id="153493"/>
    <lineage>
        <taxon>Bacteria</taxon>
        <taxon>Pseudomonadati</taxon>
        <taxon>Pseudomonadota</taxon>
        <taxon>Betaproteobacteria</taxon>
        <taxon>Neisseriales</taxon>
        <taxon>Neisseriaceae</taxon>
        <taxon>Conchiformibius</taxon>
    </lineage>
</organism>
<dbReference type="CDD" id="cd00118">
    <property type="entry name" value="LysM"/>
    <property type="match status" value="1"/>
</dbReference>
<dbReference type="Gene3D" id="2.70.70.10">
    <property type="entry name" value="Glucose Permease (Domain IIA)"/>
    <property type="match status" value="1"/>
</dbReference>
<keyword evidence="1" id="KW-0732">Signal</keyword>
<dbReference type="InterPro" id="IPR016047">
    <property type="entry name" value="M23ase_b-sheet_dom"/>
</dbReference>
<dbReference type="InterPro" id="IPR050570">
    <property type="entry name" value="Cell_wall_metabolism_enzyme"/>
</dbReference>
<dbReference type="Gene3D" id="3.10.350.10">
    <property type="entry name" value="LysM domain"/>
    <property type="match status" value="1"/>
</dbReference>
<evidence type="ECO:0000256" key="1">
    <source>
        <dbReference type="SAM" id="SignalP"/>
    </source>
</evidence>
<keyword evidence="4" id="KW-1185">Reference proteome</keyword>
<evidence type="ECO:0000313" key="4">
    <source>
        <dbReference type="Proteomes" id="UP000269923"/>
    </source>
</evidence>
<dbReference type="SMART" id="SM00257">
    <property type="entry name" value="LysM"/>
    <property type="match status" value="1"/>
</dbReference>
<feature type="signal peptide" evidence="1">
    <location>
        <begin position="1"/>
        <end position="20"/>
    </location>
</feature>
<feature type="domain" description="LysM" evidence="2">
    <location>
        <begin position="38"/>
        <end position="81"/>
    </location>
</feature>
<dbReference type="AlphaFoldDB" id="A0A3P2A5I6"/>
<dbReference type="OrthoDB" id="9795421at2"/>
<sequence length="236" mass="24759">MPVSSVIRAAACVAALLCVAACGAPSSKTQVCRDVKAGQYCVQSGDSLSRIAQRFQTDVARLKAANGLRSDVIRPGDVLNLPKAARVPSSTNFVPAVPQRRPTVMAAPAMPAATVTGLRLQWPLRGSIVVPYGANNKGIDIAAPRGALVYAAADGTVMYSGDTVAGYGKLLLIRHNDSTVTAYANNDSLLVHEGATVKAGQIVASVGDSERKDGRTALHFEVRVNGKHVNPNLYLR</sequence>
<evidence type="ECO:0000259" key="2">
    <source>
        <dbReference type="PROSITE" id="PS51782"/>
    </source>
</evidence>
<dbReference type="Proteomes" id="UP000269923">
    <property type="component" value="Unassembled WGS sequence"/>
</dbReference>
<name>A0A3P2A5I6_9NEIS</name>
<dbReference type="PROSITE" id="PS51782">
    <property type="entry name" value="LYSM"/>
    <property type="match status" value="1"/>
</dbReference>
<dbReference type="CDD" id="cd12797">
    <property type="entry name" value="M23_peptidase"/>
    <property type="match status" value="1"/>
</dbReference>
<dbReference type="Pfam" id="PF01551">
    <property type="entry name" value="Peptidase_M23"/>
    <property type="match status" value="1"/>
</dbReference>
<dbReference type="InterPro" id="IPR018392">
    <property type="entry name" value="LysM"/>
</dbReference>
<protein>
    <submittedName>
        <fullName evidence="3">LysM peptidoglycan-binding domain-containing protein</fullName>
    </submittedName>
</protein>
<accession>A0A3P2A5I6</accession>
<dbReference type="PANTHER" id="PTHR21666">
    <property type="entry name" value="PEPTIDASE-RELATED"/>
    <property type="match status" value="1"/>
</dbReference>
<feature type="chain" id="PRO_5017949857" evidence="1">
    <location>
        <begin position="21"/>
        <end position="236"/>
    </location>
</feature>
<dbReference type="SUPFAM" id="SSF54106">
    <property type="entry name" value="LysM domain"/>
    <property type="match status" value="1"/>
</dbReference>
<reference evidence="3 4" key="1">
    <citation type="submission" date="2018-11" db="EMBL/GenBank/DDBJ databases">
        <title>Genomes From Bacteria Associated with the Canine Oral Cavity: a Test Case for Automated Genome-Based Taxonomic Assignment.</title>
        <authorList>
            <person name="Coil D.A."/>
            <person name="Jospin G."/>
            <person name="Darling A.E."/>
            <person name="Wallis C."/>
            <person name="Davis I.J."/>
            <person name="Harris S."/>
            <person name="Eisen J.A."/>
            <person name="Holcombe L.J."/>
            <person name="O'Flynn C."/>
        </authorList>
    </citation>
    <scope>NUCLEOTIDE SEQUENCE [LARGE SCALE GENOMIC DNA]</scope>
    <source>
        <strain evidence="3 4">COT-280</strain>
    </source>
</reference>
<dbReference type="PANTHER" id="PTHR21666:SF270">
    <property type="entry name" value="MUREIN HYDROLASE ACTIVATOR ENVC"/>
    <property type="match status" value="1"/>
</dbReference>
<gene>
    <name evidence="3" type="ORF">EII21_03640</name>
</gene>
<dbReference type="EMBL" id="RQYC01000004">
    <property type="protein sequence ID" value="RRD90717.1"/>
    <property type="molecule type" value="Genomic_DNA"/>
</dbReference>